<dbReference type="OrthoDB" id="406567at2759"/>
<organism evidence="2 3">
    <name type="scientific">Symbiodinium microadriaticum</name>
    <name type="common">Dinoflagellate</name>
    <name type="synonym">Zooxanthella microadriatica</name>
    <dbReference type="NCBI Taxonomy" id="2951"/>
    <lineage>
        <taxon>Eukaryota</taxon>
        <taxon>Sar</taxon>
        <taxon>Alveolata</taxon>
        <taxon>Dinophyceae</taxon>
        <taxon>Suessiales</taxon>
        <taxon>Symbiodiniaceae</taxon>
        <taxon>Symbiodinium</taxon>
    </lineage>
</organism>
<dbReference type="EMBL" id="LSRX01000025">
    <property type="protein sequence ID" value="OLQ13680.1"/>
    <property type="molecule type" value="Genomic_DNA"/>
</dbReference>
<name>A0A1Q9F1V7_SYMMI</name>
<gene>
    <name evidence="2" type="ORF">AK812_SmicGene2319</name>
</gene>
<dbReference type="InterPro" id="IPR026870">
    <property type="entry name" value="Zinc_ribbon_dom"/>
</dbReference>
<comment type="caution">
    <text evidence="2">The sequence shown here is derived from an EMBL/GenBank/DDBJ whole genome shotgun (WGS) entry which is preliminary data.</text>
</comment>
<feature type="domain" description="Zinc-ribbon" evidence="1">
    <location>
        <begin position="42"/>
        <end position="63"/>
    </location>
</feature>
<evidence type="ECO:0000313" key="2">
    <source>
        <dbReference type="EMBL" id="OLQ13680.1"/>
    </source>
</evidence>
<evidence type="ECO:0000259" key="1">
    <source>
        <dbReference type="Pfam" id="PF13240"/>
    </source>
</evidence>
<dbReference type="AlphaFoldDB" id="A0A1Q9F1V7"/>
<accession>A0A1Q9F1V7</accession>
<proteinExistence type="predicted"/>
<dbReference type="Pfam" id="PF13240">
    <property type="entry name" value="Zn_Ribbon_1"/>
    <property type="match status" value="1"/>
</dbReference>
<protein>
    <recommendedName>
        <fullName evidence="1">Zinc-ribbon domain-containing protein</fullName>
    </recommendedName>
</protein>
<reference evidence="2 3" key="1">
    <citation type="submission" date="2016-02" db="EMBL/GenBank/DDBJ databases">
        <title>Genome analysis of coral dinoflagellate symbionts highlights evolutionary adaptations to a symbiotic lifestyle.</title>
        <authorList>
            <person name="Aranda M."/>
            <person name="Li Y."/>
            <person name="Liew Y.J."/>
            <person name="Baumgarten S."/>
            <person name="Simakov O."/>
            <person name="Wilson M."/>
            <person name="Piel J."/>
            <person name="Ashoor H."/>
            <person name="Bougouffa S."/>
            <person name="Bajic V.B."/>
            <person name="Ryu T."/>
            <person name="Ravasi T."/>
            <person name="Bayer T."/>
            <person name="Micklem G."/>
            <person name="Kim H."/>
            <person name="Bhak J."/>
            <person name="Lajeunesse T.C."/>
            <person name="Voolstra C.R."/>
        </authorList>
    </citation>
    <scope>NUCLEOTIDE SEQUENCE [LARGE SCALE GENOMIC DNA]</scope>
    <source>
        <strain evidence="2 3">CCMP2467</strain>
    </source>
</reference>
<evidence type="ECO:0000313" key="3">
    <source>
        <dbReference type="Proteomes" id="UP000186817"/>
    </source>
</evidence>
<dbReference type="Proteomes" id="UP000186817">
    <property type="component" value="Unassembled WGS sequence"/>
</dbReference>
<sequence length="217" mass="22803">MALPARRAEEVYGGAAAGYAGPFLDGPFRTFGGYQALSGRTCPKCGSNVPPDSRFCWNCGFKLSDNPGHEAALHPGASPDAFPPLNGFSPYASPAPLPMTKPLSESRILAGQASASPPAELEVASDACRGGRSLLPLAVVGDVPGDGKADGLYPVDADRHGVPDVLEEMRRPLGSEAMPGSLLPESFTSPQRPLEACMSLRSETCLFPCIHVAYYRL</sequence>
<keyword evidence="3" id="KW-1185">Reference proteome</keyword>